<evidence type="ECO:0000313" key="3">
    <source>
        <dbReference type="Proteomes" id="UP000253314"/>
    </source>
</evidence>
<comment type="caution">
    <text evidence="2">The sequence shown here is derived from an EMBL/GenBank/DDBJ whole genome shotgun (WGS) entry which is preliminary data.</text>
</comment>
<dbReference type="Proteomes" id="UP000253314">
    <property type="component" value="Unassembled WGS sequence"/>
</dbReference>
<dbReference type="CDD" id="cd23763">
    <property type="entry name" value="ASKHA_ATPase_ROK"/>
    <property type="match status" value="1"/>
</dbReference>
<gene>
    <name evidence="2" type="ORF">DS031_14130</name>
</gene>
<dbReference type="EMBL" id="QOCW01000015">
    <property type="protein sequence ID" value="RBW68871.1"/>
    <property type="molecule type" value="Genomic_DNA"/>
</dbReference>
<name>A0A366XY69_9BACI</name>
<dbReference type="InterPro" id="IPR043129">
    <property type="entry name" value="ATPase_NBD"/>
</dbReference>
<dbReference type="PANTHER" id="PTHR18964">
    <property type="entry name" value="ROK (REPRESSOR, ORF, KINASE) FAMILY"/>
    <property type="match status" value="1"/>
</dbReference>
<evidence type="ECO:0000256" key="1">
    <source>
        <dbReference type="ARBA" id="ARBA00006479"/>
    </source>
</evidence>
<sequence length="147" mass="16086">MMRNAAVGIDIGDTKVAIALVDEKGNTLVETTIPTNVAKDSNVTMEQIIQETALLLRKTDMNVIGIGIGALGPLDGEKGVILSPPNLKTWHNYSVKEKIEREFGLKTVLANDADAAAVGEYHFGVTEKHQHIVYVTVSTGNWRWHSY</sequence>
<dbReference type="Gene3D" id="3.30.420.40">
    <property type="match status" value="1"/>
</dbReference>
<proteinExistence type="inferred from homology"/>
<dbReference type="Pfam" id="PF00480">
    <property type="entry name" value="ROK"/>
    <property type="match status" value="1"/>
</dbReference>
<evidence type="ECO:0000313" key="2">
    <source>
        <dbReference type="EMBL" id="RBW68871.1"/>
    </source>
</evidence>
<accession>A0A366XY69</accession>
<comment type="similarity">
    <text evidence="1">Belongs to the ROK (NagC/XylR) family.</text>
</comment>
<organism evidence="2 3">
    <name type="scientific">Bacillus taeanensis</name>
    <dbReference type="NCBI Taxonomy" id="273032"/>
    <lineage>
        <taxon>Bacteria</taxon>
        <taxon>Bacillati</taxon>
        <taxon>Bacillota</taxon>
        <taxon>Bacilli</taxon>
        <taxon>Bacillales</taxon>
        <taxon>Bacillaceae</taxon>
        <taxon>Bacillus</taxon>
    </lineage>
</organism>
<keyword evidence="3" id="KW-1185">Reference proteome</keyword>
<evidence type="ECO:0008006" key="4">
    <source>
        <dbReference type="Google" id="ProtNLM"/>
    </source>
</evidence>
<dbReference type="RefSeq" id="WP_113806725.1">
    <property type="nucleotide sequence ID" value="NZ_QOCW01000015.1"/>
</dbReference>
<reference evidence="2 3" key="1">
    <citation type="submission" date="2018-07" db="EMBL/GenBank/DDBJ databases">
        <title>Lottiidibacillus patelloidae gen. nov., sp. nov., isolated from the intestinal tract of a marine limpet and the reclassification of B. taeanensis BH030017T, B. algicola KMM 3737T and B. hwajinpoensis SW-72T as genus Lottiidibacillus.</title>
        <authorList>
            <person name="Liu R."/>
            <person name="Huang Z."/>
        </authorList>
    </citation>
    <scope>NUCLEOTIDE SEQUENCE [LARGE SCALE GENOMIC DNA]</scope>
    <source>
        <strain evidence="2 3">BH030017</strain>
    </source>
</reference>
<dbReference type="InterPro" id="IPR000600">
    <property type="entry name" value="ROK"/>
</dbReference>
<dbReference type="OrthoDB" id="9795247at2"/>
<dbReference type="AlphaFoldDB" id="A0A366XY69"/>
<dbReference type="SUPFAM" id="SSF53067">
    <property type="entry name" value="Actin-like ATPase domain"/>
    <property type="match status" value="1"/>
</dbReference>
<dbReference type="PANTHER" id="PTHR18964:SF149">
    <property type="entry name" value="BIFUNCTIONAL UDP-N-ACETYLGLUCOSAMINE 2-EPIMERASE_N-ACETYLMANNOSAMINE KINASE"/>
    <property type="match status" value="1"/>
</dbReference>
<protein>
    <recommendedName>
        <fullName evidence="4">ROK family protein</fullName>
    </recommendedName>
</protein>